<dbReference type="AlphaFoldDB" id="K3ZBP4"/>
<dbReference type="HOGENOM" id="CLU_2982670_0_0_1"/>
<proteinExistence type="predicted"/>
<dbReference type="Proteomes" id="UP000004995">
    <property type="component" value="Unassembled WGS sequence"/>
</dbReference>
<evidence type="ECO:0000313" key="2">
    <source>
        <dbReference type="Proteomes" id="UP000004995"/>
    </source>
</evidence>
<name>K3ZBP4_SETIT</name>
<protein>
    <submittedName>
        <fullName evidence="1">Uncharacterized protein</fullName>
    </submittedName>
</protein>
<dbReference type="InParanoid" id="K3ZBP4"/>
<dbReference type="Gramene" id="KQL16377">
    <property type="protein sequence ID" value="KQL16377"/>
    <property type="gene ID" value="SETIT_023965mg"/>
</dbReference>
<organism evidence="1 2">
    <name type="scientific">Setaria italica</name>
    <name type="common">Foxtail millet</name>
    <name type="synonym">Panicum italicum</name>
    <dbReference type="NCBI Taxonomy" id="4555"/>
    <lineage>
        <taxon>Eukaryota</taxon>
        <taxon>Viridiplantae</taxon>
        <taxon>Streptophyta</taxon>
        <taxon>Embryophyta</taxon>
        <taxon>Tracheophyta</taxon>
        <taxon>Spermatophyta</taxon>
        <taxon>Magnoliopsida</taxon>
        <taxon>Liliopsida</taxon>
        <taxon>Poales</taxon>
        <taxon>Poaceae</taxon>
        <taxon>PACMAD clade</taxon>
        <taxon>Panicoideae</taxon>
        <taxon>Panicodae</taxon>
        <taxon>Paniceae</taxon>
        <taxon>Cenchrinae</taxon>
        <taxon>Setaria</taxon>
    </lineage>
</organism>
<sequence length="58" mass="6664">MHLFRFSQSMCVTRKCKQSLNEQSYLADRKHPCQCLQISVGVTSAKEGTNMPNILLQY</sequence>
<reference evidence="2" key="1">
    <citation type="journal article" date="2012" name="Nat. Biotechnol.">
        <title>Reference genome sequence of the model plant Setaria.</title>
        <authorList>
            <person name="Bennetzen J.L."/>
            <person name="Schmutz J."/>
            <person name="Wang H."/>
            <person name="Percifield R."/>
            <person name="Hawkins J."/>
            <person name="Pontaroli A.C."/>
            <person name="Estep M."/>
            <person name="Feng L."/>
            <person name="Vaughn J.N."/>
            <person name="Grimwood J."/>
            <person name="Jenkins J."/>
            <person name="Barry K."/>
            <person name="Lindquist E."/>
            <person name="Hellsten U."/>
            <person name="Deshpande S."/>
            <person name="Wang X."/>
            <person name="Wu X."/>
            <person name="Mitros T."/>
            <person name="Triplett J."/>
            <person name="Yang X."/>
            <person name="Ye C.Y."/>
            <person name="Mauro-Herrera M."/>
            <person name="Wang L."/>
            <person name="Li P."/>
            <person name="Sharma M."/>
            <person name="Sharma R."/>
            <person name="Ronald P.C."/>
            <person name="Panaud O."/>
            <person name="Kellogg E.A."/>
            <person name="Brutnell T.P."/>
            <person name="Doust A.N."/>
            <person name="Tuskan G.A."/>
            <person name="Rokhsar D."/>
            <person name="Devos K.M."/>
        </authorList>
    </citation>
    <scope>NUCLEOTIDE SEQUENCE [LARGE SCALE GENOMIC DNA]</scope>
    <source>
        <strain evidence="2">cv. Yugu1</strain>
    </source>
</reference>
<evidence type="ECO:0000313" key="1">
    <source>
        <dbReference type="EnsemblPlants" id="KQL16377"/>
    </source>
</evidence>
<reference evidence="1" key="2">
    <citation type="submission" date="2018-08" db="UniProtKB">
        <authorList>
            <consortium name="EnsemblPlants"/>
        </authorList>
    </citation>
    <scope>IDENTIFICATION</scope>
    <source>
        <strain evidence="1">Yugu1</strain>
    </source>
</reference>
<accession>K3ZBP4</accession>
<dbReference type="EnsemblPlants" id="KQL16377">
    <property type="protein sequence ID" value="KQL16377"/>
    <property type="gene ID" value="SETIT_023965mg"/>
</dbReference>
<dbReference type="EMBL" id="AGNK02001947">
    <property type="status" value="NOT_ANNOTATED_CDS"/>
    <property type="molecule type" value="Genomic_DNA"/>
</dbReference>
<keyword evidence="2" id="KW-1185">Reference proteome</keyword>